<evidence type="ECO:0000256" key="7">
    <source>
        <dbReference type="ARBA" id="ARBA00048859"/>
    </source>
</evidence>
<evidence type="ECO:0000256" key="3">
    <source>
        <dbReference type="ARBA" id="ARBA00013008"/>
    </source>
</evidence>
<evidence type="ECO:0000256" key="5">
    <source>
        <dbReference type="ARBA" id="ARBA00022975"/>
    </source>
</evidence>
<dbReference type="EMBL" id="BMXA01000002">
    <property type="protein sequence ID" value="GHA05195.1"/>
    <property type="molecule type" value="Genomic_DNA"/>
</dbReference>
<comment type="caution">
    <text evidence="12">The sequence shown here is derived from an EMBL/GenBank/DDBJ whole genome shotgun (WGS) entry which is preliminary data.</text>
</comment>
<dbReference type="RefSeq" id="WP_189399266.1">
    <property type="nucleotide sequence ID" value="NZ_BMXA01000002.1"/>
</dbReference>
<protein>
    <recommendedName>
        <fullName evidence="3 8">Aspartate carbamoyltransferase</fullName>
        <ecNumber evidence="3 8">2.1.3.2</ecNumber>
    </recommendedName>
</protein>
<feature type="domain" description="Aspartate/ornithine carbamoyltransferase carbamoyl-P binding" evidence="11">
    <location>
        <begin position="5"/>
        <end position="146"/>
    </location>
</feature>
<dbReference type="InterPro" id="IPR002082">
    <property type="entry name" value="Asp_carbamoyltransf"/>
</dbReference>
<dbReference type="GO" id="GO:0004070">
    <property type="term" value="F:aspartate carbamoyltransferase activity"/>
    <property type="evidence" value="ECO:0007669"/>
    <property type="project" value="UniProtKB-UniRule"/>
</dbReference>
<dbReference type="Pfam" id="PF00185">
    <property type="entry name" value="OTCace"/>
    <property type="match status" value="1"/>
</dbReference>
<evidence type="ECO:0000256" key="8">
    <source>
        <dbReference type="NCBIfam" id="TIGR00670"/>
    </source>
</evidence>
<dbReference type="AlphaFoldDB" id="A0A918VK28"/>
<evidence type="ECO:0000256" key="4">
    <source>
        <dbReference type="ARBA" id="ARBA00022679"/>
    </source>
</evidence>
<keyword evidence="5" id="KW-0665">Pyrimidine biosynthesis</keyword>
<evidence type="ECO:0000256" key="2">
    <source>
        <dbReference type="ARBA" id="ARBA00008896"/>
    </source>
</evidence>
<feature type="domain" description="Aspartate/ornithine carbamoyltransferase Asp/Orn-binding" evidence="10">
    <location>
        <begin position="154"/>
        <end position="300"/>
    </location>
</feature>
<keyword evidence="13" id="KW-1185">Reference proteome</keyword>
<dbReference type="PANTHER" id="PTHR45753">
    <property type="entry name" value="ORNITHINE CARBAMOYLTRANSFERASE, MITOCHONDRIAL"/>
    <property type="match status" value="1"/>
</dbReference>
<dbReference type="Proteomes" id="UP000614811">
    <property type="component" value="Unassembled WGS sequence"/>
</dbReference>
<evidence type="ECO:0000259" key="11">
    <source>
        <dbReference type="Pfam" id="PF02729"/>
    </source>
</evidence>
<comment type="pathway">
    <text evidence="1">Pyrimidine metabolism; UMP biosynthesis via de novo pathway; (S)-dihydroorotate from bicarbonate: step 2/3.</text>
</comment>
<dbReference type="InterPro" id="IPR006132">
    <property type="entry name" value="Asp/Orn_carbamoyltranf_P-bd"/>
</dbReference>
<evidence type="ECO:0000256" key="6">
    <source>
        <dbReference type="ARBA" id="ARBA00043884"/>
    </source>
</evidence>
<dbReference type="SUPFAM" id="SSF53671">
    <property type="entry name" value="Aspartate/ornithine carbamoyltransferase"/>
    <property type="match status" value="1"/>
</dbReference>
<evidence type="ECO:0000259" key="10">
    <source>
        <dbReference type="Pfam" id="PF00185"/>
    </source>
</evidence>
<dbReference type="GO" id="GO:0006520">
    <property type="term" value="P:amino acid metabolic process"/>
    <property type="evidence" value="ECO:0007669"/>
    <property type="project" value="InterPro"/>
</dbReference>
<dbReference type="InterPro" id="IPR006130">
    <property type="entry name" value="Asp/Orn_carbamoylTrfase"/>
</dbReference>
<gene>
    <name evidence="12" type="ORF">GCM10008090_13440</name>
</gene>
<reference evidence="12" key="2">
    <citation type="submission" date="2020-09" db="EMBL/GenBank/DDBJ databases">
        <authorList>
            <person name="Sun Q."/>
            <person name="Kim S."/>
        </authorList>
    </citation>
    <scope>NUCLEOTIDE SEQUENCE</scope>
    <source>
        <strain evidence="12">KCTC 12711</strain>
    </source>
</reference>
<dbReference type="InterPro" id="IPR006131">
    <property type="entry name" value="Asp_carbamoyltransf_Asp/Orn-bd"/>
</dbReference>
<dbReference type="Pfam" id="PF02729">
    <property type="entry name" value="OTCace_N"/>
    <property type="match status" value="1"/>
</dbReference>
<evidence type="ECO:0000256" key="1">
    <source>
        <dbReference type="ARBA" id="ARBA00004852"/>
    </source>
</evidence>
<dbReference type="GO" id="GO:0016597">
    <property type="term" value="F:amino acid binding"/>
    <property type="evidence" value="ECO:0007669"/>
    <property type="project" value="InterPro"/>
</dbReference>
<dbReference type="NCBIfam" id="TIGR00670">
    <property type="entry name" value="asp_carb_tr"/>
    <property type="match status" value="1"/>
</dbReference>
<dbReference type="EC" id="2.1.3.2" evidence="3 8"/>
<proteinExistence type="inferred from homology"/>
<evidence type="ECO:0000313" key="12">
    <source>
        <dbReference type="EMBL" id="GHA05195.1"/>
    </source>
</evidence>
<comment type="function">
    <text evidence="6">Catalyzes the condensation of carbamoyl phosphate and aspartate to form carbamoyl aspartate and inorganic phosphate, the committed step in the de novo pyrimidine nucleotide biosynthesis pathway.</text>
</comment>
<name>A0A918VK28_9GAMM</name>
<dbReference type="Gene3D" id="3.40.50.1370">
    <property type="entry name" value="Aspartate/ornithine carbamoyltransferase"/>
    <property type="match status" value="2"/>
</dbReference>
<dbReference type="GO" id="GO:0006207">
    <property type="term" value="P:'de novo' pyrimidine nucleobase biosynthetic process"/>
    <property type="evidence" value="ECO:0007669"/>
    <property type="project" value="InterPro"/>
</dbReference>
<dbReference type="PRINTS" id="PR00101">
    <property type="entry name" value="ATCASE"/>
</dbReference>
<evidence type="ECO:0000256" key="9">
    <source>
        <dbReference type="RuleBase" id="RU003634"/>
    </source>
</evidence>
<dbReference type="PANTHER" id="PTHR45753:SF6">
    <property type="entry name" value="ASPARTATE CARBAMOYLTRANSFERASE"/>
    <property type="match status" value="1"/>
</dbReference>
<comment type="catalytic activity">
    <reaction evidence="7">
        <text>carbamoyl phosphate + L-aspartate = N-carbamoyl-L-aspartate + phosphate + H(+)</text>
        <dbReference type="Rhea" id="RHEA:20013"/>
        <dbReference type="ChEBI" id="CHEBI:15378"/>
        <dbReference type="ChEBI" id="CHEBI:29991"/>
        <dbReference type="ChEBI" id="CHEBI:32814"/>
        <dbReference type="ChEBI" id="CHEBI:43474"/>
        <dbReference type="ChEBI" id="CHEBI:58228"/>
        <dbReference type="EC" id="2.1.3.2"/>
    </reaction>
</comment>
<dbReference type="PRINTS" id="PR00100">
    <property type="entry name" value="AOTCASE"/>
</dbReference>
<keyword evidence="4 9" id="KW-0808">Transferase</keyword>
<organism evidence="12 13">
    <name type="scientific">Arenicella chitinivorans</name>
    <dbReference type="NCBI Taxonomy" id="1329800"/>
    <lineage>
        <taxon>Bacteria</taxon>
        <taxon>Pseudomonadati</taxon>
        <taxon>Pseudomonadota</taxon>
        <taxon>Gammaproteobacteria</taxon>
        <taxon>Arenicellales</taxon>
        <taxon>Arenicellaceae</taxon>
        <taxon>Arenicella</taxon>
    </lineage>
</organism>
<comment type="similarity">
    <text evidence="2">Belongs to the aspartate/ornithine carbamoyltransferase superfamily. ATCase family.</text>
</comment>
<dbReference type="InterPro" id="IPR036901">
    <property type="entry name" value="Asp/Orn_carbamoylTrfase_sf"/>
</dbReference>
<accession>A0A918VK28</accession>
<dbReference type="GO" id="GO:0009220">
    <property type="term" value="P:pyrimidine ribonucleotide biosynthetic process"/>
    <property type="evidence" value="ECO:0007669"/>
    <property type="project" value="UniProtKB-UniRule"/>
</dbReference>
<reference evidence="12" key="1">
    <citation type="journal article" date="2014" name="Int. J. Syst. Evol. Microbiol.">
        <title>Complete genome sequence of Corynebacterium casei LMG S-19264T (=DSM 44701T), isolated from a smear-ripened cheese.</title>
        <authorList>
            <consortium name="US DOE Joint Genome Institute (JGI-PGF)"/>
            <person name="Walter F."/>
            <person name="Albersmeier A."/>
            <person name="Kalinowski J."/>
            <person name="Ruckert C."/>
        </authorList>
    </citation>
    <scope>NUCLEOTIDE SEQUENCE</scope>
    <source>
        <strain evidence="12">KCTC 12711</strain>
    </source>
</reference>
<evidence type="ECO:0000313" key="13">
    <source>
        <dbReference type="Proteomes" id="UP000614811"/>
    </source>
</evidence>
<sequence>MLPFKSLISSSQLTPNIIKSIFSATDSMAERIESEGRIDLLDDKVVALLFFEPSSRTMMSFQSAAQRLKAGMVFAQNASSTSFEKGESLEDLIRMVESYADIIVMRHALPGSAKIAADTSAVPFINAGDGGNEHPTQSLIDAYTIYKEKGRLDNLNIVFGFDSLQSRSIHSLSRLLSQYANNRFTFTGPTELFPSPNMLNELHANGVDCEVRSEVRLHDGYDVAYINRLQEERFEDKALFDKHRRRYRLNRDDVEGSECLILDPLPRIDEISTDVDSLPNAVYFKQASYGVPVRMALLGMLLDKL</sequence>